<reference evidence="11" key="1">
    <citation type="journal article" date="2019" name="Int. J. Syst. Evol. Microbiol.">
        <title>The Global Catalogue of Microorganisms (GCM) 10K type strain sequencing project: providing services to taxonomists for standard genome sequencing and annotation.</title>
        <authorList>
            <consortium name="The Broad Institute Genomics Platform"/>
            <consortium name="The Broad Institute Genome Sequencing Center for Infectious Disease"/>
            <person name="Wu L."/>
            <person name="Ma J."/>
        </authorList>
    </citation>
    <scope>NUCLEOTIDE SEQUENCE [LARGE SCALE GENOMIC DNA]</scope>
    <source>
        <strain evidence="11">CGMCC 4.7382</strain>
    </source>
</reference>
<proteinExistence type="inferred from homology"/>
<feature type="region of interest" description="Disordered" evidence="7">
    <location>
        <begin position="1"/>
        <end position="26"/>
    </location>
</feature>
<accession>A0ABW2KGN3</accession>
<dbReference type="Proteomes" id="UP001596540">
    <property type="component" value="Unassembled WGS sequence"/>
</dbReference>
<evidence type="ECO:0000313" key="10">
    <source>
        <dbReference type="EMBL" id="MFC7328595.1"/>
    </source>
</evidence>
<dbReference type="EMBL" id="JBHTBH010000005">
    <property type="protein sequence ID" value="MFC7328595.1"/>
    <property type="molecule type" value="Genomic_DNA"/>
</dbReference>
<dbReference type="Pfam" id="PF13515">
    <property type="entry name" value="FUSC_2"/>
    <property type="match status" value="1"/>
</dbReference>
<comment type="similarity">
    <text evidence="6">Belongs to the YccS/YhfK family.</text>
</comment>
<protein>
    <submittedName>
        <fullName evidence="10">FUSC family protein</fullName>
    </submittedName>
</protein>
<sequence length="702" mass="75126">MHEQATSGDGGGSEPSTPEWRPPARIRPKVADLPKPRVDLKAVFGLASGKWAWTIAIKAAIAMTGSFALAAVLFDPRSAALAALGSMTVLYERTTPYAHRAVALALVGAGFVLSVAVGSLASITPWAAALGIGLIAGVATWICQALRVDRPGPLFVTLVGGISTIAPGRLAAVPMHAALAAFGAAVGWLVAMADAPFRGRAPENRAVAEAFRKLAKLLRAVGTPALDHVQHEASLAVAEAWRLLLLAQTRGYRDTPAAARLRALLRWVSDIHLAATDVSLARTDPLPEEAARFAMGLADAVGRPGLCPDPADLDEIRRGLRPRSLEARLYTRLARTAQTARKPEHEAAGPGLGLYDTRYPSVLDSLRSSLSRDSLVLPTALRMALTVTVAGLVALAFGLERFYWASITTAAVLQGGNVVLTVNRGVQRALGTLIGVVLAVGVLLLHPPLPAVIVLAGLFMGLAQLMITRTFLYGSIMLTPMALLIAQTAAPYPLPELAQARVLETVLGSVVGMLGAFLLWRQASASRLPRTIINVLEDARTVVNEVLDPDVTISPERRYRLRRDLRADLISLRGVYDSAVGDVPPAETTRPLWPVVIATQRTGYLALAALARENPPRVSGITLQRVDLAFGELSAAMRERRAPRLGALPRLVDYPRINLELRALASAMRTAVADDERAAALEQERRARREQRRAREEVDADL</sequence>
<evidence type="ECO:0000256" key="5">
    <source>
        <dbReference type="ARBA" id="ARBA00023136"/>
    </source>
</evidence>
<keyword evidence="11" id="KW-1185">Reference proteome</keyword>
<keyword evidence="5 8" id="KW-0472">Membrane</keyword>
<evidence type="ECO:0000256" key="1">
    <source>
        <dbReference type="ARBA" id="ARBA00004651"/>
    </source>
</evidence>
<evidence type="ECO:0000256" key="2">
    <source>
        <dbReference type="ARBA" id="ARBA00022475"/>
    </source>
</evidence>
<feature type="transmembrane region" description="Helical" evidence="8">
    <location>
        <begin position="97"/>
        <end position="117"/>
    </location>
</feature>
<feature type="transmembrane region" description="Helical" evidence="8">
    <location>
        <begin position="51"/>
        <end position="76"/>
    </location>
</feature>
<dbReference type="RefSeq" id="WP_379871244.1">
    <property type="nucleotide sequence ID" value="NZ_JBHTBH010000005.1"/>
</dbReference>
<organism evidence="10 11">
    <name type="scientific">Marinactinospora rubrisoli</name>
    <dbReference type="NCBI Taxonomy" id="2715399"/>
    <lineage>
        <taxon>Bacteria</taxon>
        <taxon>Bacillati</taxon>
        <taxon>Actinomycetota</taxon>
        <taxon>Actinomycetes</taxon>
        <taxon>Streptosporangiales</taxon>
        <taxon>Nocardiopsidaceae</taxon>
        <taxon>Marinactinospora</taxon>
    </lineage>
</organism>
<evidence type="ECO:0000256" key="4">
    <source>
        <dbReference type="ARBA" id="ARBA00022989"/>
    </source>
</evidence>
<name>A0ABW2KGN3_9ACTN</name>
<feature type="transmembrane region" description="Helical" evidence="8">
    <location>
        <begin position="375"/>
        <end position="397"/>
    </location>
</feature>
<evidence type="ECO:0000256" key="3">
    <source>
        <dbReference type="ARBA" id="ARBA00022692"/>
    </source>
</evidence>
<dbReference type="PANTHER" id="PTHR30509">
    <property type="entry name" value="P-HYDROXYBENZOIC ACID EFFLUX PUMP SUBUNIT-RELATED"/>
    <property type="match status" value="1"/>
</dbReference>
<comment type="caution">
    <text evidence="10">The sequence shown here is derived from an EMBL/GenBank/DDBJ whole genome shotgun (WGS) entry which is preliminary data.</text>
</comment>
<feature type="domain" description="Integral membrane bound transporter" evidence="9">
    <location>
        <begin position="390"/>
        <end position="514"/>
    </location>
</feature>
<evidence type="ECO:0000256" key="8">
    <source>
        <dbReference type="SAM" id="Phobius"/>
    </source>
</evidence>
<keyword evidence="2" id="KW-1003">Cell membrane</keyword>
<keyword evidence="3 8" id="KW-0812">Transmembrane</keyword>
<keyword evidence="4 8" id="KW-1133">Transmembrane helix</keyword>
<feature type="transmembrane region" description="Helical" evidence="8">
    <location>
        <begin position="502"/>
        <end position="520"/>
    </location>
</feature>
<feature type="transmembrane region" description="Helical" evidence="8">
    <location>
        <begin position="178"/>
        <end position="197"/>
    </location>
</feature>
<evidence type="ECO:0000313" key="11">
    <source>
        <dbReference type="Proteomes" id="UP001596540"/>
    </source>
</evidence>
<dbReference type="PANTHER" id="PTHR30509:SF9">
    <property type="entry name" value="MULTIDRUG RESISTANCE PROTEIN MDTO"/>
    <property type="match status" value="1"/>
</dbReference>
<gene>
    <name evidence="10" type="ORF">ACFQRF_12660</name>
</gene>
<evidence type="ECO:0000259" key="9">
    <source>
        <dbReference type="Pfam" id="PF13515"/>
    </source>
</evidence>
<evidence type="ECO:0000256" key="6">
    <source>
        <dbReference type="ARBA" id="ARBA00043993"/>
    </source>
</evidence>
<feature type="region of interest" description="Disordered" evidence="7">
    <location>
        <begin position="683"/>
        <end position="702"/>
    </location>
</feature>
<evidence type="ECO:0000256" key="7">
    <source>
        <dbReference type="SAM" id="MobiDB-lite"/>
    </source>
</evidence>
<comment type="subcellular location">
    <subcellularLocation>
        <location evidence="1">Cell membrane</location>
        <topology evidence="1">Multi-pass membrane protein</topology>
    </subcellularLocation>
</comment>
<dbReference type="InterPro" id="IPR049453">
    <property type="entry name" value="Memb_transporter_dom"/>
</dbReference>
<feature type="transmembrane region" description="Helical" evidence="8">
    <location>
        <begin position="472"/>
        <end position="490"/>
    </location>
</feature>
<feature type="transmembrane region" description="Helical" evidence="8">
    <location>
        <begin position="123"/>
        <end position="142"/>
    </location>
</feature>